<evidence type="ECO:0000313" key="9">
    <source>
        <dbReference type="Proteomes" id="UP000717515"/>
    </source>
</evidence>
<dbReference type="GO" id="GO:0016810">
    <property type="term" value="F:hydrolase activity, acting on carbon-nitrogen (but not peptide) bonds"/>
    <property type="evidence" value="ECO:0007669"/>
    <property type="project" value="InterPro"/>
</dbReference>
<evidence type="ECO:0000256" key="4">
    <source>
        <dbReference type="ARBA" id="ARBA00022801"/>
    </source>
</evidence>
<feature type="signal peptide" evidence="6">
    <location>
        <begin position="1"/>
        <end position="24"/>
    </location>
</feature>
<proteinExistence type="predicted"/>
<comment type="caution">
    <text evidence="8">The sequence shown here is derived from an EMBL/GenBank/DDBJ whole genome shotgun (WGS) entry which is preliminary data.</text>
</comment>
<keyword evidence="3 6" id="KW-0732">Signal</keyword>
<dbReference type="InterPro" id="IPR002509">
    <property type="entry name" value="NODB_dom"/>
</dbReference>
<dbReference type="GO" id="GO:0005975">
    <property type="term" value="P:carbohydrate metabolic process"/>
    <property type="evidence" value="ECO:0007669"/>
    <property type="project" value="InterPro"/>
</dbReference>
<evidence type="ECO:0000256" key="5">
    <source>
        <dbReference type="ARBA" id="ARBA00023277"/>
    </source>
</evidence>
<dbReference type="GO" id="GO:0046872">
    <property type="term" value="F:metal ion binding"/>
    <property type="evidence" value="ECO:0007669"/>
    <property type="project" value="UniProtKB-KW"/>
</dbReference>
<dbReference type="PANTHER" id="PTHR46471">
    <property type="entry name" value="CHITIN DEACETYLASE"/>
    <property type="match status" value="1"/>
</dbReference>
<keyword evidence="5" id="KW-0119">Carbohydrate metabolism</keyword>
<dbReference type="EMBL" id="JAIFTL010000356">
    <property type="protein sequence ID" value="KAG9319905.1"/>
    <property type="molecule type" value="Genomic_DNA"/>
</dbReference>
<dbReference type="Gene3D" id="3.20.20.370">
    <property type="entry name" value="Glycoside hydrolase/deacetylase"/>
    <property type="match status" value="1"/>
</dbReference>
<dbReference type="PROSITE" id="PS51677">
    <property type="entry name" value="NODB"/>
    <property type="match status" value="1"/>
</dbReference>
<dbReference type="AlphaFoldDB" id="A0A9P7ZZ81"/>
<name>A0A9P7ZZ81_MORAP</name>
<organism evidence="8 9">
    <name type="scientific">Mortierella alpina</name>
    <name type="common">Oleaginous fungus</name>
    <name type="synonym">Mortierella renispora</name>
    <dbReference type="NCBI Taxonomy" id="64518"/>
    <lineage>
        <taxon>Eukaryota</taxon>
        <taxon>Fungi</taxon>
        <taxon>Fungi incertae sedis</taxon>
        <taxon>Mucoromycota</taxon>
        <taxon>Mortierellomycotina</taxon>
        <taxon>Mortierellomycetes</taxon>
        <taxon>Mortierellales</taxon>
        <taxon>Mortierellaceae</taxon>
        <taxon>Mortierella</taxon>
    </lineage>
</organism>
<gene>
    <name evidence="8" type="ORF">KVV02_008371</name>
</gene>
<evidence type="ECO:0000259" key="7">
    <source>
        <dbReference type="PROSITE" id="PS51677"/>
    </source>
</evidence>
<protein>
    <recommendedName>
        <fullName evidence="7">NodB homology domain-containing protein</fullName>
    </recommendedName>
</protein>
<dbReference type="InterPro" id="IPR011330">
    <property type="entry name" value="Glyco_hydro/deAcase_b/a-brl"/>
</dbReference>
<keyword evidence="4" id="KW-0378">Hydrolase</keyword>
<feature type="chain" id="PRO_5040377534" description="NodB homology domain-containing protein" evidence="6">
    <location>
        <begin position="25"/>
        <end position="413"/>
    </location>
</feature>
<dbReference type="PANTHER" id="PTHR46471:SF4">
    <property type="entry name" value="CHITIN DEACETYLASE"/>
    <property type="match status" value="1"/>
</dbReference>
<evidence type="ECO:0000256" key="3">
    <source>
        <dbReference type="ARBA" id="ARBA00022729"/>
    </source>
</evidence>
<dbReference type="CDD" id="cd10951">
    <property type="entry name" value="CE4_ClCDA_like"/>
    <property type="match status" value="1"/>
</dbReference>
<evidence type="ECO:0000256" key="2">
    <source>
        <dbReference type="ARBA" id="ARBA00022723"/>
    </source>
</evidence>
<evidence type="ECO:0000256" key="6">
    <source>
        <dbReference type="SAM" id="SignalP"/>
    </source>
</evidence>
<comment type="cofactor">
    <cofactor evidence="1">
        <name>Co(2+)</name>
        <dbReference type="ChEBI" id="CHEBI:48828"/>
    </cofactor>
</comment>
<dbReference type="Proteomes" id="UP000717515">
    <property type="component" value="Unassembled WGS sequence"/>
</dbReference>
<keyword evidence="2" id="KW-0479">Metal-binding</keyword>
<evidence type="ECO:0000313" key="8">
    <source>
        <dbReference type="EMBL" id="KAG9319905.1"/>
    </source>
</evidence>
<evidence type="ECO:0000256" key="1">
    <source>
        <dbReference type="ARBA" id="ARBA00001941"/>
    </source>
</evidence>
<dbReference type="SUPFAM" id="SSF88713">
    <property type="entry name" value="Glycoside hydrolase/deacetylase"/>
    <property type="match status" value="1"/>
</dbReference>
<dbReference type="Pfam" id="PF01522">
    <property type="entry name" value="Polysacc_deac_1"/>
    <property type="match status" value="1"/>
</dbReference>
<accession>A0A9P7ZZ81</accession>
<reference evidence="8" key="1">
    <citation type="submission" date="2021-07" db="EMBL/GenBank/DDBJ databases">
        <title>Draft genome of Mortierella alpina, strain LL118, isolated from an aspen leaf litter sample.</title>
        <authorList>
            <person name="Yang S."/>
            <person name="Vinatzer B.A."/>
        </authorList>
    </citation>
    <scope>NUCLEOTIDE SEQUENCE</scope>
    <source>
        <strain evidence="8">LL118</strain>
    </source>
</reference>
<sequence length="413" mass="45663">MIYNSHLATAALLFTSVLVNSAPAFEPRNIAQSLIHKRADSSESVIIRKCTQPGTLALTFDDGPYTFTEELLNTLKTNNVKATFFVNGHNYVDIKDPKYARLIKSAKNDGHQIASHTWDHADLATLSKEKILAEMDQLNDALKLIIGVVPTFMRPPYGSTNSLVRETLIEAGYTIVNWDVDTGDSAGKSEKESEKLYEELATSSNTQAGHIVLQHDVYKPTALSLAPKAIALLKNKFRLVTVGACLGVAEENCAAEAETRFSGHVQRHDQPFEALQDRRFYGLLSIRDESSTPLVVPKETFTRLFPGFLRNWIPESDGTFLWPSDASQGSLELIRSWIDTGAVPDVPLSEFNAMAALLDNMGTDNLLQHIIQQGESRFDSVIDVVPLLDATDYSYGASRTFLHPLILPLVTVQ</sequence>
<feature type="domain" description="NodB homology" evidence="7">
    <location>
        <begin position="54"/>
        <end position="243"/>
    </location>
</feature>